<organism evidence="3 4">
    <name type="scientific">Malus baccata</name>
    <name type="common">Siberian crab apple</name>
    <name type="synonym">Pyrus baccata</name>
    <dbReference type="NCBI Taxonomy" id="106549"/>
    <lineage>
        <taxon>Eukaryota</taxon>
        <taxon>Viridiplantae</taxon>
        <taxon>Streptophyta</taxon>
        <taxon>Embryophyta</taxon>
        <taxon>Tracheophyta</taxon>
        <taxon>Spermatophyta</taxon>
        <taxon>Magnoliopsida</taxon>
        <taxon>eudicotyledons</taxon>
        <taxon>Gunneridae</taxon>
        <taxon>Pentapetalae</taxon>
        <taxon>rosids</taxon>
        <taxon>fabids</taxon>
        <taxon>Rosales</taxon>
        <taxon>Rosaceae</taxon>
        <taxon>Amygdaloideae</taxon>
        <taxon>Maleae</taxon>
        <taxon>Malus</taxon>
    </lineage>
</organism>
<dbReference type="InterPro" id="IPR002885">
    <property type="entry name" value="PPR_rpt"/>
</dbReference>
<dbReference type="InterPro" id="IPR011990">
    <property type="entry name" value="TPR-like_helical_dom_sf"/>
</dbReference>
<dbReference type="FunFam" id="1.25.40.10:FF:000031">
    <property type="entry name" value="Pentatricopeptide repeat-containing protein mitochondrial"/>
    <property type="match status" value="1"/>
</dbReference>
<protein>
    <recommendedName>
        <fullName evidence="5">Pentatricopeptide repeat-containing protein</fullName>
    </recommendedName>
</protein>
<dbReference type="AlphaFoldDB" id="A0A540KUS0"/>
<dbReference type="Pfam" id="PF13041">
    <property type="entry name" value="PPR_2"/>
    <property type="match status" value="1"/>
</dbReference>
<feature type="repeat" description="PPR" evidence="2">
    <location>
        <begin position="152"/>
        <end position="186"/>
    </location>
</feature>
<dbReference type="InterPro" id="IPR046960">
    <property type="entry name" value="PPR_At4g14850-like_plant"/>
</dbReference>
<evidence type="ECO:0000256" key="2">
    <source>
        <dbReference type="PROSITE-ProRule" id="PRU00708"/>
    </source>
</evidence>
<dbReference type="STRING" id="106549.A0A540KUS0"/>
<dbReference type="Proteomes" id="UP000315295">
    <property type="component" value="Unassembled WGS sequence"/>
</dbReference>
<dbReference type="PROSITE" id="PS51375">
    <property type="entry name" value="PPR"/>
    <property type="match status" value="1"/>
</dbReference>
<comment type="caution">
    <text evidence="3">The sequence shown here is derived from an EMBL/GenBank/DDBJ whole genome shotgun (WGS) entry which is preliminary data.</text>
</comment>
<evidence type="ECO:0008006" key="5">
    <source>
        <dbReference type="Google" id="ProtNLM"/>
    </source>
</evidence>
<dbReference type="PANTHER" id="PTHR47926:SF378">
    <property type="entry name" value="PENTATRICOPEPTIDE REPEAT (PPR) SUPERFAMILY PROTEIN"/>
    <property type="match status" value="1"/>
</dbReference>
<keyword evidence="4" id="KW-1185">Reference proteome</keyword>
<evidence type="ECO:0000313" key="4">
    <source>
        <dbReference type="Proteomes" id="UP000315295"/>
    </source>
</evidence>
<proteinExistence type="predicted"/>
<gene>
    <name evidence="3" type="ORF">C1H46_036479</name>
</gene>
<dbReference type="GO" id="GO:0003723">
    <property type="term" value="F:RNA binding"/>
    <property type="evidence" value="ECO:0007669"/>
    <property type="project" value="InterPro"/>
</dbReference>
<keyword evidence="1" id="KW-0677">Repeat</keyword>
<evidence type="ECO:0000313" key="3">
    <source>
        <dbReference type="EMBL" id="TQD77946.1"/>
    </source>
</evidence>
<name>A0A540KUS0_MALBA</name>
<sequence>MSSSFTVQCSLPPSRALHHPDQSPFTKAANFAQIPSWLSLKSTATSIDTCQIELGQVENVHLVSLSKQGKLGGARHFLEQMNDAGVSVSSHSILQACSAIAVMNLGTQVHADAIKRGLVAFLHGASALITMYSKCGRLDCANRAFESIDKPDSVAWTAIICGYAYHGNASEALTLFKIMQHSGVKPNSVTFIAVFAACSHSGLVTEGKQYLESMSKGGPTIDHYDCMIDVYSRAGQLQACNVCHEFAKHVSVVTGRAIVVRDVESTTPAQQLRSSPFGSMNENMLENSSKVQQLVFGWKSRSPPP</sequence>
<reference evidence="3 4" key="1">
    <citation type="journal article" date="2019" name="G3 (Bethesda)">
        <title>Sequencing of a Wild Apple (Malus baccata) Genome Unravels the Differences Between Cultivated and Wild Apple Species Regarding Disease Resistance and Cold Tolerance.</title>
        <authorList>
            <person name="Chen X."/>
        </authorList>
    </citation>
    <scope>NUCLEOTIDE SEQUENCE [LARGE SCALE GENOMIC DNA]</scope>
    <source>
        <strain evidence="4">cv. Shandingzi</strain>
        <tissue evidence="3">Leaves</tissue>
    </source>
</reference>
<dbReference type="Gene3D" id="1.25.40.10">
    <property type="entry name" value="Tetratricopeptide repeat domain"/>
    <property type="match status" value="1"/>
</dbReference>
<dbReference type="PANTHER" id="PTHR47926">
    <property type="entry name" value="PENTATRICOPEPTIDE REPEAT-CONTAINING PROTEIN"/>
    <property type="match status" value="1"/>
</dbReference>
<accession>A0A540KUS0</accession>
<dbReference type="NCBIfam" id="TIGR00756">
    <property type="entry name" value="PPR"/>
    <property type="match status" value="1"/>
</dbReference>
<dbReference type="GO" id="GO:0009451">
    <property type="term" value="P:RNA modification"/>
    <property type="evidence" value="ECO:0007669"/>
    <property type="project" value="InterPro"/>
</dbReference>
<evidence type="ECO:0000256" key="1">
    <source>
        <dbReference type="ARBA" id="ARBA00022737"/>
    </source>
</evidence>
<dbReference type="EMBL" id="VIEB01000933">
    <property type="protein sequence ID" value="TQD77946.1"/>
    <property type="molecule type" value="Genomic_DNA"/>
</dbReference>